<dbReference type="Proteomes" id="UP000574369">
    <property type="component" value="Unassembled WGS sequence"/>
</dbReference>
<comment type="caution">
    <text evidence="8">The sequence shown here is derived from an EMBL/GenBank/DDBJ whole genome shotgun (WGS) entry which is preliminary data.</text>
</comment>
<feature type="domain" description="RecX second three-helical" evidence="6">
    <location>
        <begin position="87"/>
        <end position="118"/>
    </location>
</feature>
<dbReference type="Gene3D" id="1.10.10.10">
    <property type="entry name" value="Winged helix-like DNA-binding domain superfamily/Winged helix DNA-binding domain"/>
    <property type="match status" value="3"/>
</dbReference>
<evidence type="ECO:0000259" key="6">
    <source>
        <dbReference type="Pfam" id="PF02631"/>
    </source>
</evidence>
<protein>
    <recommendedName>
        <fullName evidence="3 5">Regulatory protein RecX</fullName>
    </recommendedName>
</protein>
<evidence type="ECO:0000259" key="7">
    <source>
        <dbReference type="Pfam" id="PF21981"/>
    </source>
</evidence>
<dbReference type="PANTHER" id="PTHR33602:SF1">
    <property type="entry name" value="REGULATORY PROTEIN RECX FAMILY PROTEIN"/>
    <property type="match status" value="1"/>
</dbReference>
<comment type="similarity">
    <text evidence="2 5">Belongs to the RecX family.</text>
</comment>
<evidence type="ECO:0000256" key="3">
    <source>
        <dbReference type="ARBA" id="ARBA00018111"/>
    </source>
</evidence>
<organism evidence="8 9">
    <name type="scientific">Roseateles terrae</name>
    <dbReference type="NCBI Taxonomy" id="431060"/>
    <lineage>
        <taxon>Bacteria</taxon>
        <taxon>Pseudomonadati</taxon>
        <taxon>Pseudomonadota</taxon>
        <taxon>Betaproteobacteria</taxon>
        <taxon>Burkholderiales</taxon>
        <taxon>Sphaerotilaceae</taxon>
        <taxon>Roseateles</taxon>
    </lineage>
</organism>
<dbReference type="HAMAP" id="MF_01114">
    <property type="entry name" value="RecX"/>
    <property type="match status" value="1"/>
</dbReference>
<comment type="function">
    <text evidence="5">Modulates RecA activity.</text>
</comment>
<evidence type="ECO:0000313" key="8">
    <source>
        <dbReference type="EMBL" id="MBB3196144.1"/>
    </source>
</evidence>
<evidence type="ECO:0000313" key="9">
    <source>
        <dbReference type="Proteomes" id="UP000574369"/>
    </source>
</evidence>
<comment type="subcellular location">
    <subcellularLocation>
        <location evidence="1 5">Cytoplasm</location>
    </subcellularLocation>
</comment>
<sequence>MARQPLSLRARAVTLLAQRDHSELELRRKLGRIARQAAADATGFAADGAAESHADAVGAEADESRTPDLGQQVEEVLVWLRQQGYLDESRFVESRLHVRSARWGQRRIEQELAQHGLSLDADQRSSLAETELSRACELLRRKFSAVVAWDAAQEARQMRFLLGRGFQSDVARRAIRALKSADESA</sequence>
<name>A0ABR6GVK1_9BURK</name>
<dbReference type="PANTHER" id="PTHR33602">
    <property type="entry name" value="REGULATORY PROTEIN RECX FAMILY PROTEIN"/>
    <property type="match status" value="1"/>
</dbReference>
<dbReference type="InterPro" id="IPR003783">
    <property type="entry name" value="Regulatory_RecX"/>
</dbReference>
<dbReference type="InterPro" id="IPR053924">
    <property type="entry name" value="RecX_HTH_2nd"/>
</dbReference>
<dbReference type="Pfam" id="PF02631">
    <property type="entry name" value="RecX_HTH2"/>
    <property type="match status" value="1"/>
</dbReference>
<evidence type="ECO:0000256" key="1">
    <source>
        <dbReference type="ARBA" id="ARBA00004496"/>
    </source>
</evidence>
<proteinExistence type="inferred from homology"/>
<dbReference type="EMBL" id="JACHXO010000006">
    <property type="protein sequence ID" value="MBB3196144.1"/>
    <property type="molecule type" value="Genomic_DNA"/>
</dbReference>
<accession>A0ABR6GVK1</accession>
<evidence type="ECO:0000256" key="4">
    <source>
        <dbReference type="ARBA" id="ARBA00022490"/>
    </source>
</evidence>
<evidence type="ECO:0000256" key="5">
    <source>
        <dbReference type="HAMAP-Rule" id="MF_01114"/>
    </source>
</evidence>
<feature type="domain" description="RecX third three-helical" evidence="7">
    <location>
        <begin position="129"/>
        <end position="175"/>
    </location>
</feature>
<evidence type="ECO:0000256" key="2">
    <source>
        <dbReference type="ARBA" id="ARBA00009695"/>
    </source>
</evidence>
<dbReference type="InterPro" id="IPR053925">
    <property type="entry name" value="RecX_HTH_3rd"/>
</dbReference>
<gene>
    <name evidence="5" type="primary">recX</name>
    <name evidence="8" type="ORF">FHS28_003554</name>
</gene>
<keyword evidence="4 5" id="KW-0963">Cytoplasm</keyword>
<dbReference type="Pfam" id="PF21981">
    <property type="entry name" value="RecX_HTH3"/>
    <property type="match status" value="1"/>
</dbReference>
<dbReference type="InterPro" id="IPR036388">
    <property type="entry name" value="WH-like_DNA-bd_sf"/>
</dbReference>
<reference evidence="8 9" key="1">
    <citation type="submission" date="2020-08" db="EMBL/GenBank/DDBJ databases">
        <title>Genomic Encyclopedia of Type Strains, Phase III (KMG-III): the genomes of soil and plant-associated and newly described type strains.</title>
        <authorList>
            <person name="Whitman W."/>
        </authorList>
    </citation>
    <scope>NUCLEOTIDE SEQUENCE [LARGE SCALE GENOMIC DNA]</scope>
    <source>
        <strain evidence="8 9">CECT 7247</strain>
    </source>
</reference>
<dbReference type="RefSeq" id="WP_088453256.1">
    <property type="nucleotide sequence ID" value="NZ_JACHXO010000006.1"/>
</dbReference>
<keyword evidence="9" id="KW-1185">Reference proteome</keyword>